<gene>
    <name evidence="6" type="ORF">BV898_12664</name>
</gene>
<keyword evidence="7" id="KW-1185">Reference proteome</keyword>
<dbReference type="GO" id="GO:0005634">
    <property type="term" value="C:nucleus"/>
    <property type="evidence" value="ECO:0007669"/>
    <property type="project" value="InterPro"/>
</dbReference>
<keyword evidence="2" id="KW-0949">S-adenosyl-L-methionine</keyword>
<proteinExistence type="predicted"/>
<keyword evidence="1" id="KW-0489">Methyltransferase</keyword>
<feature type="coiled-coil region" evidence="3">
    <location>
        <begin position="149"/>
        <end position="176"/>
    </location>
</feature>
<feature type="domain" description="Pre-SET" evidence="5">
    <location>
        <begin position="835"/>
        <end position="899"/>
    </location>
</feature>
<dbReference type="EMBL" id="MTYJ01000130">
    <property type="protein sequence ID" value="OQV13124.1"/>
    <property type="molecule type" value="Genomic_DNA"/>
</dbReference>
<evidence type="ECO:0000313" key="6">
    <source>
        <dbReference type="EMBL" id="OQV13124.1"/>
    </source>
</evidence>
<dbReference type="InterPro" id="IPR043550">
    <property type="entry name" value="EHMT1/EHMT2"/>
</dbReference>
<evidence type="ECO:0000256" key="4">
    <source>
        <dbReference type="SAM" id="MobiDB-lite"/>
    </source>
</evidence>
<reference evidence="7" key="1">
    <citation type="submission" date="2017-01" db="EMBL/GenBank/DDBJ databases">
        <title>Comparative genomics of anhydrobiosis in the tardigrade Hypsibius dujardini.</title>
        <authorList>
            <person name="Yoshida Y."/>
            <person name="Koutsovoulos G."/>
            <person name="Laetsch D."/>
            <person name="Stevens L."/>
            <person name="Kumar S."/>
            <person name="Horikawa D."/>
            <person name="Ishino K."/>
            <person name="Komine S."/>
            <person name="Tomita M."/>
            <person name="Blaxter M."/>
            <person name="Arakawa K."/>
        </authorList>
    </citation>
    <scope>NUCLEOTIDE SEQUENCE [LARGE SCALE GENOMIC DNA]</scope>
    <source>
        <strain evidence="7">Z151</strain>
    </source>
</reference>
<evidence type="ECO:0000256" key="2">
    <source>
        <dbReference type="ARBA" id="ARBA00022691"/>
    </source>
</evidence>
<protein>
    <recommendedName>
        <fullName evidence="5">Pre-SET domain-containing protein</fullName>
    </recommendedName>
</protein>
<feature type="compositionally biased region" description="Polar residues" evidence="4">
    <location>
        <begin position="76"/>
        <end position="87"/>
    </location>
</feature>
<evidence type="ECO:0000313" key="7">
    <source>
        <dbReference type="Proteomes" id="UP000192578"/>
    </source>
</evidence>
<dbReference type="SUPFAM" id="SSF82199">
    <property type="entry name" value="SET domain"/>
    <property type="match status" value="1"/>
</dbReference>
<dbReference type="GO" id="GO:0016279">
    <property type="term" value="F:protein-lysine N-methyltransferase activity"/>
    <property type="evidence" value="ECO:0007669"/>
    <property type="project" value="InterPro"/>
</dbReference>
<comment type="caution">
    <text evidence="6">The sequence shown here is derived from an EMBL/GenBank/DDBJ whole genome shotgun (WGS) entry which is preliminary data.</text>
</comment>
<dbReference type="OrthoDB" id="308383at2759"/>
<accession>A0A1W0WD25</accession>
<dbReference type="GO" id="GO:0002039">
    <property type="term" value="F:p53 binding"/>
    <property type="evidence" value="ECO:0007669"/>
    <property type="project" value="InterPro"/>
</dbReference>
<dbReference type="GO" id="GO:0042054">
    <property type="term" value="F:histone methyltransferase activity"/>
    <property type="evidence" value="ECO:0007669"/>
    <property type="project" value="InterPro"/>
</dbReference>
<dbReference type="GO" id="GO:0032259">
    <property type="term" value="P:methylation"/>
    <property type="evidence" value="ECO:0007669"/>
    <property type="project" value="UniProtKB-KW"/>
</dbReference>
<dbReference type="Gene3D" id="2.170.270.10">
    <property type="entry name" value="SET domain"/>
    <property type="match status" value="1"/>
</dbReference>
<keyword evidence="1" id="KW-0808">Transferase</keyword>
<evidence type="ECO:0000256" key="1">
    <source>
        <dbReference type="ARBA" id="ARBA00022603"/>
    </source>
</evidence>
<dbReference type="PANTHER" id="PTHR46307">
    <property type="entry name" value="G9A, ISOFORM B"/>
    <property type="match status" value="1"/>
</dbReference>
<feature type="region of interest" description="Disordered" evidence="4">
    <location>
        <begin position="724"/>
        <end position="779"/>
    </location>
</feature>
<evidence type="ECO:0000256" key="3">
    <source>
        <dbReference type="SAM" id="Coils"/>
    </source>
</evidence>
<organism evidence="6 7">
    <name type="scientific">Hypsibius exemplaris</name>
    <name type="common">Freshwater tardigrade</name>
    <dbReference type="NCBI Taxonomy" id="2072580"/>
    <lineage>
        <taxon>Eukaryota</taxon>
        <taxon>Metazoa</taxon>
        <taxon>Ecdysozoa</taxon>
        <taxon>Tardigrada</taxon>
        <taxon>Eutardigrada</taxon>
        <taxon>Parachela</taxon>
        <taxon>Hypsibioidea</taxon>
        <taxon>Hypsibiidae</taxon>
        <taxon>Hypsibius</taxon>
    </lineage>
</organism>
<dbReference type="GO" id="GO:0008270">
    <property type="term" value="F:zinc ion binding"/>
    <property type="evidence" value="ECO:0007669"/>
    <property type="project" value="InterPro"/>
</dbReference>
<dbReference type="PANTHER" id="PTHR46307:SF4">
    <property type="entry name" value="G9A, ISOFORM B"/>
    <property type="match status" value="1"/>
</dbReference>
<dbReference type="InterPro" id="IPR007728">
    <property type="entry name" value="Pre-SET_dom"/>
</dbReference>
<sequence length="1079" mass="119092">MSGRGGPNPKWNQHQQQRFHSHPHTPGPGSSNSRDFQAHNRSGAYLGGQSSSAGEFEPRRGQSGPPLASQHENRPPTGSSLQNQVKKPSSGRVGAGWDEPPEGWAATASGWAAMKAEPSVIPTTDLEIAVLRAAAAMTRPPPPTCSLPISAYTRKLQEKERQAAALQQQRQAAESATVLRHGSSSFVSSRSQPSLLNRDQHDLYLHTQCEGHNAWSSTPSAAVRPHQPDPLQSRNSIAPSDVLHAERALKRKQMLMESFQQNAADNLPKVLIPATKVMRKMPPPSLKPEVGENELVAPEEVMEAEEPTARAELDMGIVCVKEEEEMSMDERDHSEAGTSVVTDDADADLLGLVSKLHLLSIKANPAVRGFLTSGSSISTLAAPASPAWQMNVEQLSNFLRRLKVQPTRWAVASRHIYTACKNSDDVLSLLVQPFIHHLKQLEKARKKRERQPRGESEHKPDLFLKNQAICSLSPFECFLMRPTDGIEGDDDELDLIKRITVMRDEEADSVGVVTRETVNFGHRPDSIRCESWAGKSDCGRLVGYAAQSLWQISRQHTRDNLPTALAGVRFCEDHVGAIVSRNFCPVCLKIETFSEIDHSRPSGEGLICRGPSGFEMHYFHPRCASLQGGSLVCPHCGCNEEETQITAELEAEEPDWNRKMLIGGENGSLVRRLLDEQERHSLADACQERTREPCPSMDTTVAVWAPLGPAISYRVVNPSLLLTPASEKKKEPTKARPTKNQSAGKGKSFKDRFGPNKRSRRTESVESTSSADSEPDTTKTMVAVKDEILDVTPIKPFFMPNLQCYLRETSLLEVSDARLILKYAAPLMTLSGNTGGCFCREACVPDICPCLRWSEPDKCFDTDGRLTIGFDTRTEFIQECSEVCSCCVDKCANRVTQMPSKVSLRFKDGKVMLSQSIKQGTFVCRIGGTLEERQPDLTDRLPYYFYLPKFGVWPSRRANLCIADVRGPARYFVRASKLPNGKPPTVTPVLVVQCPMSNLLNMPRQLAVPTVAFFASHDLPARTVLSYGGDFVSVNSRAPTPNALRTAEAPRTPITDKDCLLYERRVSPAFSPSKGQQRG</sequence>
<dbReference type="Proteomes" id="UP000192578">
    <property type="component" value="Unassembled WGS sequence"/>
</dbReference>
<dbReference type="InterPro" id="IPR046341">
    <property type="entry name" value="SET_dom_sf"/>
</dbReference>
<feature type="region of interest" description="Disordered" evidence="4">
    <location>
        <begin position="1"/>
        <end position="104"/>
    </location>
</feature>
<keyword evidence="3" id="KW-0175">Coiled coil</keyword>
<name>A0A1W0WD25_HYPEX</name>
<evidence type="ECO:0000259" key="5">
    <source>
        <dbReference type="PROSITE" id="PS50867"/>
    </source>
</evidence>
<feature type="region of interest" description="Disordered" evidence="4">
    <location>
        <begin position="214"/>
        <end position="240"/>
    </location>
</feature>
<dbReference type="AlphaFoldDB" id="A0A1W0WD25"/>
<dbReference type="PROSITE" id="PS50867">
    <property type="entry name" value="PRE_SET"/>
    <property type="match status" value="1"/>
</dbReference>